<dbReference type="Proteomes" id="UP000017837">
    <property type="component" value="Unassembled WGS sequence"/>
</dbReference>
<dbReference type="OrthoDB" id="9760116at2"/>
<dbReference type="InterPro" id="IPR051795">
    <property type="entry name" value="Glycosyl_Hydrlase_43"/>
</dbReference>
<evidence type="ECO:0000256" key="2">
    <source>
        <dbReference type="ARBA" id="ARBA00022801"/>
    </source>
</evidence>
<dbReference type="Gene3D" id="2.115.10.20">
    <property type="entry name" value="Glycosyl hydrolase domain, family 43"/>
    <property type="match status" value="1"/>
</dbReference>
<comment type="similarity">
    <text evidence="1 5">Belongs to the glycosyl hydrolase 43 family.</text>
</comment>
<dbReference type="SUPFAM" id="SSF75005">
    <property type="entry name" value="Arabinanase/levansucrase/invertase"/>
    <property type="match status" value="1"/>
</dbReference>
<evidence type="ECO:0000256" key="6">
    <source>
        <dbReference type="SAM" id="SignalP"/>
    </source>
</evidence>
<keyword evidence="8" id="KW-1185">Reference proteome</keyword>
<dbReference type="EMBL" id="AWGB01000075">
    <property type="protein sequence ID" value="ESQ82606.1"/>
    <property type="molecule type" value="Genomic_DNA"/>
</dbReference>
<accession>V4P3F0</accession>
<evidence type="ECO:0000256" key="3">
    <source>
        <dbReference type="ARBA" id="ARBA00023295"/>
    </source>
</evidence>
<sequence>MLRSVLIATTALGLASGPVYAVTPALDIDFPDPFVLPVDGGLLAYSTNGKHDGKRLNVPVSHSGDGKTWSPPLDAMPVLPRWVKSSAPDIWAPEVMKIGEKYVMYFTGRHKTRMRPDGLTLCVGVAVADKPEGPFRSRSAPLTCGGELGVIDPSPFRDGDDLWIYVKSDGNCCGVPIGIIAQRLSNDGLKLAGHPALVAGVTNDQSWEGGVVEGEQMIKHEGHYYMIFAANDYGSDTYATGYAVCAGPAGPCHDAEDNPILKSQPDVSGPGHQSVFEFQGRNWIAYHAWRHIEDSRRRYRALYISPLDWVDGKPVVRP</sequence>
<dbReference type="InterPro" id="IPR006710">
    <property type="entry name" value="Glyco_hydro_43"/>
</dbReference>
<dbReference type="PANTHER" id="PTHR42812:SF5">
    <property type="entry name" value="ENDO-ARABINASE"/>
    <property type="match status" value="1"/>
</dbReference>
<evidence type="ECO:0000313" key="8">
    <source>
        <dbReference type="Proteomes" id="UP000017837"/>
    </source>
</evidence>
<evidence type="ECO:0000313" key="7">
    <source>
        <dbReference type="EMBL" id="ESQ82606.1"/>
    </source>
</evidence>
<protein>
    <recommendedName>
        <fullName evidence="9">Glycoside hydrolase</fullName>
    </recommendedName>
</protein>
<dbReference type="Pfam" id="PF04616">
    <property type="entry name" value="Glyco_hydro_43"/>
    <property type="match status" value="1"/>
</dbReference>
<dbReference type="CDD" id="cd08999">
    <property type="entry name" value="GH43_ABN-like"/>
    <property type="match status" value="1"/>
</dbReference>
<reference evidence="7 8" key="1">
    <citation type="journal article" date="2014" name="Nature">
        <title>Sequential evolution of bacterial morphology by co-option of a developmental regulator.</title>
        <authorList>
            <person name="Jiang C."/>
            <person name="Brown P.J."/>
            <person name="Ducret A."/>
            <person name="Brun Y.V."/>
        </authorList>
    </citation>
    <scope>NUCLEOTIDE SEQUENCE [LARGE SCALE GENOMIC DNA]</scope>
    <source>
        <strain evidence="7 8">DSM 16100</strain>
    </source>
</reference>
<dbReference type="STRING" id="1121022.GCA_000376105_04144"/>
<organism evidence="7 8">
    <name type="scientific">Asticcacaulis benevestitus DSM 16100 = ATCC BAA-896</name>
    <dbReference type="NCBI Taxonomy" id="1121022"/>
    <lineage>
        <taxon>Bacteria</taxon>
        <taxon>Pseudomonadati</taxon>
        <taxon>Pseudomonadota</taxon>
        <taxon>Alphaproteobacteria</taxon>
        <taxon>Caulobacterales</taxon>
        <taxon>Caulobacteraceae</taxon>
        <taxon>Asticcacaulis</taxon>
    </lineage>
</organism>
<dbReference type="eggNOG" id="COG3507">
    <property type="taxonomic scope" value="Bacteria"/>
</dbReference>
<evidence type="ECO:0000256" key="5">
    <source>
        <dbReference type="RuleBase" id="RU361187"/>
    </source>
</evidence>
<keyword evidence="6" id="KW-0732">Signal</keyword>
<evidence type="ECO:0000256" key="1">
    <source>
        <dbReference type="ARBA" id="ARBA00009865"/>
    </source>
</evidence>
<dbReference type="GO" id="GO:0005975">
    <property type="term" value="P:carbohydrate metabolic process"/>
    <property type="evidence" value="ECO:0007669"/>
    <property type="project" value="InterPro"/>
</dbReference>
<keyword evidence="2 5" id="KW-0378">Hydrolase</keyword>
<proteinExistence type="inferred from homology"/>
<feature type="site" description="Important for catalytic activity, responsible for pKa modulation of the active site Glu and correct orientation of both the proton donor and substrate" evidence="4">
    <location>
        <position position="152"/>
    </location>
</feature>
<dbReference type="RefSeq" id="WP_018083823.1">
    <property type="nucleotide sequence ID" value="NZ_AQWM01000046.1"/>
</dbReference>
<comment type="caution">
    <text evidence="7">The sequence shown here is derived from an EMBL/GenBank/DDBJ whole genome shotgun (WGS) entry which is preliminary data.</text>
</comment>
<evidence type="ECO:0000256" key="4">
    <source>
        <dbReference type="PIRSR" id="PIRSR606710-2"/>
    </source>
</evidence>
<dbReference type="AlphaFoldDB" id="V4P3F0"/>
<dbReference type="PATRIC" id="fig|1121022.4.peg.4268"/>
<gene>
    <name evidence="7" type="ORF">ABENE_20830</name>
</gene>
<feature type="signal peptide" evidence="6">
    <location>
        <begin position="1"/>
        <end position="21"/>
    </location>
</feature>
<dbReference type="InterPro" id="IPR023296">
    <property type="entry name" value="Glyco_hydro_beta-prop_sf"/>
</dbReference>
<name>V4P3F0_9CAUL</name>
<keyword evidence="3 5" id="KW-0326">Glycosidase</keyword>
<dbReference type="GO" id="GO:0004553">
    <property type="term" value="F:hydrolase activity, hydrolyzing O-glycosyl compounds"/>
    <property type="evidence" value="ECO:0007669"/>
    <property type="project" value="InterPro"/>
</dbReference>
<feature type="chain" id="PRO_5004724449" description="Glycoside hydrolase" evidence="6">
    <location>
        <begin position="22"/>
        <end position="318"/>
    </location>
</feature>
<evidence type="ECO:0008006" key="9">
    <source>
        <dbReference type="Google" id="ProtNLM"/>
    </source>
</evidence>
<dbReference type="PANTHER" id="PTHR42812">
    <property type="entry name" value="BETA-XYLOSIDASE"/>
    <property type="match status" value="1"/>
</dbReference>